<reference evidence="1 2" key="2">
    <citation type="journal article" date="2019" name="G3 (Bethesda)">
        <title>Hybrid Assembly of the Genome of the Entomopathogenic Nematode Steinernema carpocapsae Identifies the X-Chromosome.</title>
        <authorList>
            <person name="Serra L."/>
            <person name="Macchietto M."/>
            <person name="Macias-Munoz A."/>
            <person name="McGill C.J."/>
            <person name="Rodriguez I.M."/>
            <person name="Rodriguez B."/>
            <person name="Murad R."/>
            <person name="Mortazavi A."/>
        </authorList>
    </citation>
    <scope>NUCLEOTIDE SEQUENCE [LARGE SCALE GENOMIC DNA]</scope>
    <source>
        <strain evidence="1 2">ALL</strain>
    </source>
</reference>
<gene>
    <name evidence="1" type="ORF">L596_007559</name>
</gene>
<reference evidence="1 2" key="1">
    <citation type="journal article" date="2015" name="Genome Biol.">
        <title>Comparative genomics of Steinernema reveals deeply conserved gene regulatory networks.</title>
        <authorList>
            <person name="Dillman A.R."/>
            <person name="Macchietto M."/>
            <person name="Porter C.F."/>
            <person name="Rogers A."/>
            <person name="Williams B."/>
            <person name="Antoshechkin I."/>
            <person name="Lee M.M."/>
            <person name="Goodwin Z."/>
            <person name="Lu X."/>
            <person name="Lewis E.E."/>
            <person name="Goodrich-Blair H."/>
            <person name="Stock S.P."/>
            <person name="Adams B.J."/>
            <person name="Sternberg P.W."/>
            <person name="Mortazavi A."/>
        </authorList>
    </citation>
    <scope>NUCLEOTIDE SEQUENCE [LARGE SCALE GENOMIC DNA]</scope>
    <source>
        <strain evidence="1 2">ALL</strain>
    </source>
</reference>
<keyword evidence="2" id="KW-1185">Reference proteome</keyword>
<dbReference type="EMBL" id="AZBU02000002">
    <property type="protein sequence ID" value="TKR93026.1"/>
    <property type="molecule type" value="Genomic_DNA"/>
</dbReference>
<evidence type="ECO:0000313" key="1">
    <source>
        <dbReference type="EMBL" id="TKR93026.1"/>
    </source>
</evidence>
<accession>A0A4U5P9U9</accession>
<protein>
    <submittedName>
        <fullName evidence="1">Uncharacterized protein</fullName>
    </submittedName>
</protein>
<comment type="caution">
    <text evidence="1">The sequence shown here is derived from an EMBL/GenBank/DDBJ whole genome shotgun (WGS) entry which is preliminary data.</text>
</comment>
<name>A0A4U5P9U9_STECR</name>
<dbReference type="AlphaFoldDB" id="A0A4U5P9U9"/>
<organism evidence="1 2">
    <name type="scientific">Steinernema carpocapsae</name>
    <name type="common">Entomopathogenic nematode</name>
    <dbReference type="NCBI Taxonomy" id="34508"/>
    <lineage>
        <taxon>Eukaryota</taxon>
        <taxon>Metazoa</taxon>
        <taxon>Ecdysozoa</taxon>
        <taxon>Nematoda</taxon>
        <taxon>Chromadorea</taxon>
        <taxon>Rhabditida</taxon>
        <taxon>Tylenchina</taxon>
        <taxon>Panagrolaimomorpha</taxon>
        <taxon>Strongyloidoidea</taxon>
        <taxon>Steinernematidae</taxon>
        <taxon>Steinernema</taxon>
    </lineage>
</organism>
<dbReference type="Proteomes" id="UP000298663">
    <property type="component" value="Unassembled WGS sequence"/>
</dbReference>
<sequence length="69" mass="7904">MEINFSPVRVTRASYNRLHKAIKTLLLLSPGDHLSSRRFRRLRHLGQVRKNGPSPIKSCLLRYLGSGHP</sequence>
<proteinExistence type="predicted"/>
<evidence type="ECO:0000313" key="2">
    <source>
        <dbReference type="Proteomes" id="UP000298663"/>
    </source>
</evidence>